<dbReference type="GO" id="GO:0016759">
    <property type="term" value="F:cellulose synthase activity"/>
    <property type="evidence" value="ECO:0007669"/>
    <property type="project" value="InterPro"/>
</dbReference>
<dbReference type="InterPro" id="IPR003919">
    <property type="entry name" value="Cell_synth_A"/>
</dbReference>
<feature type="transmembrane region" description="Helical" evidence="1">
    <location>
        <begin position="68"/>
        <end position="87"/>
    </location>
</feature>
<dbReference type="GO" id="GO:0035438">
    <property type="term" value="F:cyclic-di-GMP binding"/>
    <property type="evidence" value="ECO:0007669"/>
    <property type="project" value="InterPro"/>
</dbReference>
<keyword evidence="1" id="KW-1133">Transmembrane helix</keyword>
<protein>
    <submittedName>
        <fullName evidence="2">Uncharacterized protein</fullName>
    </submittedName>
</protein>
<evidence type="ECO:0000256" key="1">
    <source>
        <dbReference type="SAM" id="Phobius"/>
    </source>
</evidence>
<name>A0A974SAV4_9CAUL</name>
<reference evidence="2" key="1">
    <citation type="submission" date="2021-01" db="EMBL/GenBank/DDBJ databases">
        <title>Genome sequence of Phenylobacterium sp. 20VBR1 isolated from a valley glaceir, Ny-Alesund, Svalbard.</title>
        <authorList>
            <person name="Thomas F.A."/>
            <person name="Krishnan K.P."/>
            <person name="Sinha R.K."/>
        </authorList>
    </citation>
    <scope>NUCLEOTIDE SEQUENCE</scope>
    <source>
        <strain evidence="2">20VBR1</strain>
    </source>
</reference>
<evidence type="ECO:0000313" key="2">
    <source>
        <dbReference type="EMBL" id="QQZ51092.1"/>
    </source>
</evidence>
<keyword evidence="1" id="KW-0812">Transmembrane</keyword>
<feature type="transmembrane region" description="Helical" evidence="1">
    <location>
        <begin position="99"/>
        <end position="122"/>
    </location>
</feature>
<organism evidence="2">
    <name type="scientific">Phenylobacterium glaciei</name>
    <dbReference type="NCBI Taxonomy" id="2803784"/>
    <lineage>
        <taxon>Bacteria</taxon>
        <taxon>Pseudomonadati</taxon>
        <taxon>Pseudomonadota</taxon>
        <taxon>Alphaproteobacteria</taxon>
        <taxon>Caulobacterales</taxon>
        <taxon>Caulobacteraceae</taxon>
        <taxon>Phenylobacterium</taxon>
    </lineage>
</organism>
<gene>
    <name evidence="2" type="ORF">JKL49_08030</name>
</gene>
<keyword evidence="1" id="KW-0472">Membrane</keyword>
<dbReference type="EMBL" id="CP068570">
    <property type="protein sequence ID" value="QQZ51092.1"/>
    <property type="molecule type" value="Genomic_DNA"/>
</dbReference>
<dbReference type="GO" id="GO:0006011">
    <property type="term" value="P:UDP-alpha-D-glucose metabolic process"/>
    <property type="evidence" value="ECO:0007669"/>
    <property type="project" value="InterPro"/>
</dbReference>
<feature type="transmembrane region" description="Helical" evidence="1">
    <location>
        <begin position="21"/>
        <end position="38"/>
    </location>
</feature>
<proteinExistence type="predicted"/>
<dbReference type="GO" id="GO:0016020">
    <property type="term" value="C:membrane"/>
    <property type="evidence" value="ECO:0007669"/>
    <property type="project" value="InterPro"/>
</dbReference>
<sequence length="153" mass="16147">MSVATTLAARLPRSLPNLPPTLATPAILAGALLLTVTAVVTLDLRGQIIFGSAAFLAVLALSRNRSPLMTLTLAFVSVAMGTRYLWWRITETLHFSSPVSAALGAGLFLAEVYAWFVMILGFPMRAPAGPAGAAAGGCARDLANRRHLHSHLQ</sequence>
<dbReference type="PRINTS" id="PR01439">
    <property type="entry name" value="CELLSNTHASEA"/>
</dbReference>
<dbReference type="AlphaFoldDB" id="A0A974SAV4"/>
<feature type="transmembrane region" description="Helical" evidence="1">
    <location>
        <begin position="44"/>
        <end position="61"/>
    </location>
</feature>
<accession>A0A974SAV4</accession>